<sequence length="304" mass="33116">MTLAAIPFPDIAPEIFSIDLGAFTFALRWYALAYVAGLLLGWWAVVRLMRRPTLWPRDTAPMAPALVESLLTHVILGVILGGRLGFVLFYQPQYYATYPAEILRIWEGGMSFHGGFLGVVVAGLLFCRRNAVPPMRLGDAMAMVAPIGIGLGRLSNFINAELWGRATTAPWGVIFPGAAAQDCAPALHDAATGLCARHPTQLYEAALEGLLLGAVLFWLVWRRGWLKRPGQITGLFIAGYGAARFTVEIWRQADAQFITAMNPMGYVVQVGPLGLSMGQVLSLPMIAVGLALLWQARRRTPAQV</sequence>
<evidence type="ECO:0000313" key="9">
    <source>
        <dbReference type="Proteomes" id="UP000198539"/>
    </source>
</evidence>
<comment type="similarity">
    <text evidence="1 7">Belongs to the Lgt family.</text>
</comment>
<feature type="binding site" evidence="7">
    <location>
        <position position="153"/>
    </location>
    <ligand>
        <name>a 1,2-diacyl-sn-glycero-3-phospho-(1'-sn-glycerol)</name>
        <dbReference type="ChEBI" id="CHEBI:64716"/>
    </ligand>
</feature>
<keyword evidence="5 7" id="KW-1133">Transmembrane helix</keyword>
<dbReference type="UniPathway" id="UPA00664"/>
<feature type="transmembrane region" description="Helical" evidence="7">
    <location>
        <begin position="273"/>
        <end position="294"/>
    </location>
</feature>
<comment type="subcellular location">
    <subcellularLocation>
        <location evidence="7">Cell membrane</location>
        <topology evidence="7">Multi-pass membrane protein</topology>
    </subcellularLocation>
</comment>
<comment type="pathway">
    <text evidence="7">Protein modification; lipoprotein biosynthesis (diacylglyceryl transfer).</text>
</comment>
<keyword evidence="2 7" id="KW-1003">Cell membrane</keyword>
<dbReference type="HAMAP" id="MF_01147">
    <property type="entry name" value="Lgt"/>
    <property type="match status" value="1"/>
</dbReference>
<dbReference type="PANTHER" id="PTHR30589:SF0">
    <property type="entry name" value="PHOSPHATIDYLGLYCEROL--PROLIPOPROTEIN DIACYLGLYCERYL TRANSFERASE"/>
    <property type="match status" value="1"/>
</dbReference>
<keyword evidence="9" id="KW-1185">Reference proteome</keyword>
<dbReference type="STRING" id="564137.SAMN04488238_101492"/>
<evidence type="ECO:0000256" key="6">
    <source>
        <dbReference type="ARBA" id="ARBA00023136"/>
    </source>
</evidence>
<accession>A0A1H2S405</accession>
<organism evidence="8 9">
    <name type="scientific">Roseicitreum antarcticum</name>
    <dbReference type="NCBI Taxonomy" id="564137"/>
    <lineage>
        <taxon>Bacteria</taxon>
        <taxon>Pseudomonadati</taxon>
        <taxon>Pseudomonadota</taxon>
        <taxon>Alphaproteobacteria</taxon>
        <taxon>Rhodobacterales</taxon>
        <taxon>Paracoccaceae</taxon>
        <taxon>Roseicitreum</taxon>
    </lineage>
</organism>
<proteinExistence type="inferred from homology"/>
<feature type="transmembrane region" description="Helical" evidence="7">
    <location>
        <begin position="202"/>
        <end position="221"/>
    </location>
</feature>
<dbReference type="EC" id="2.5.1.145" evidence="7"/>
<evidence type="ECO:0000256" key="7">
    <source>
        <dbReference type="HAMAP-Rule" id="MF_01147"/>
    </source>
</evidence>
<evidence type="ECO:0000313" key="8">
    <source>
        <dbReference type="EMBL" id="SDW26258.1"/>
    </source>
</evidence>
<evidence type="ECO:0000256" key="4">
    <source>
        <dbReference type="ARBA" id="ARBA00022692"/>
    </source>
</evidence>
<comment type="catalytic activity">
    <reaction evidence="7">
        <text>L-cysteinyl-[prolipoprotein] + a 1,2-diacyl-sn-glycero-3-phospho-(1'-sn-glycerol) = an S-1,2-diacyl-sn-glyceryl-L-cysteinyl-[prolipoprotein] + sn-glycerol 1-phosphate + H(+)</text>
        <dbReference type="Rhea" id="RHEA:56712"/>
        <dbReference type="Rhea" id="RHEA-COMP:14679"/>
        <dbReference type="Rhea" id="RHEA-COMP:14680"/>
        <dbReference type="ChEBI" id="CHEBI:15378"/>
        <dbReference type="ChEBI" id="CHEBI:29950"/>
        <dbReference type="ChEBI" id="CHEBI:57685"/>
        <dbReference type="ChEBI" id="CHEBI:64716"/>
        <dbReference type="ChEBI" id="CHEBI:140658"/>
        <dbReference type="EC" id="2.5.1.145"/>
    </reaction>
</comment>
<reference evidence="8 9" key="1">
    <citation type="submission" date="2016-10" db="EMBL/GenBank/DDBJ databases">
        <authorList>
            <person name="de Groot N.N."/>
        </authorList>
    </citation>
    <scope>NUCLEOTIDE SEQUENCE [LARGE SCALE GENOMIC DNA]</scope>
    <source>
        <strain evidence="8 9">CGMCC 1.8894</strain>
    </source>
</reference>
<dbReference type="Pfam" id="PF01790">
    <property type="entry name" value="LGT"/>
    <property type="match status" value="1"/>
</dbReference>
<dbReference type="PANTHER" id="PTHR30589">
    <property type="entry name" value="PROLIPOPROTEIN DIACYLGLYCERYL TRANSFERASE"/>
    <property type="match status" value="1"/>
</dbReference>
<feature type="transmembrane region" description="Helical" evidence="7">
    <location>
        <begin position="110"/>
        <end position="127"/>
    </location>
</feature>
<protein>
    <recommendedName>
        <fullName evidence="7">Phosphatidylglycerol--prolipoprotein diacylglyceryl transferase</fullName>
        <ecNumber evidence="7">2.5.1.145</ecNumber>
    </recommendedName>
</protein>
<keyword evidence="3 7" id="KW-0808">Transferase</keyword>
<dbReference type="GO" id="GO:0005886">
    <property type="term" value="C:plasma membrane"/>
    <property type="evidence" value="ECO:0007669"/>
    <property type="project" value="UniProtKB-SubCell"/>
</dbReference>
<keyword evidence="8" id="KW-0449">Lipoprotein</keyword>
<dbReference type="OrthoDB" id="871140at2"/>
<keyword evidence="4 7" id="KW-0812">Transmembrane</keyword>
<feature type="transmembrane region" description="Helical" evidence="7">
    <location>
        <begin position="29"/>
        <end position="49"/>
    </location>
</feature>
<evidence type="ECO:0000256" key="5">
    <source>
        <dbReference type="ARBA" id="ARBA00022989"/>
    </source>
</evidence>
<dbReference type="Proteomes" id="UP000198539">
    <property type="component" value="Unassembled WGS sequence"/>
</dbReference>
<evidence type="ECO:0000256" key="3">
    <source>
        <dbReference type="ARBA" id="ARBA00022679"/>
    </source>
</evidence>
<dbReference type="AlphaFoldDB" id="A0A1H2S405"/>
<gene>
    <name evidence="7" type="primary">lgt</name>
    <name evidence="8" type="ORF">SAMN04488238_101492</name>
</gene>
<dbReference type="InterPro" id="IPR001640">
    <property type="entry name" value="Lgt"/>
</dbReference>
<keyword evidence="6 7" id="KW-0472">Membrane</keyword>
<dbReference type="GO" id="GO:0042158">
    <property type="term" value="P:lipoprotein biosynthetic process"/>
    <property type="evidence" value="ECO:0007669"/>
    <property type="project" value="UniProtKB-UniRule"/>
</dbReference>
<dbReference type="PRINTS" id="PR00173">
    <property type="entry name" value="EDTRNSPORT"/>
</dbReference>
<comment type="function">
    <text evidence="7">Catalyzes the transfer of the diacylglyceryl group from phosphatidylglycerol to the sulfhydryl group of the N-terminal cysteine of a prolipoprotein, the first step in the formation of mature lipoproteins.</text>
</comment>
<dbReference type="GO" id="GO:0008961">
    <property type="term" value="F:phosphatidylglycerol-prolipoprotein diacylglyceryl transferase activity"/>
    <property type="evidence" value="ECO:0007669"/>
    <property type="project" value="UniProtKB-UniRule"/>
</dbReference>
<feature type="transmembrane region" description="Helical" evidence="7">
    <location>
        <begin position="70"/>
        <end position="90"/>
    </location>
</feature>
<evidence type="ECO:0000256" key="1">
    <source>
        <dbReference type="ARBA" id="ARBA00007150"/>
    </source>
</evidence>
<evidence type="ECO:0000256" key="2">
    <source>
        <dbReference type="ARBA" id="ARBA00022475"/>
    </source>
</evidence>
<dbReference type="NCBIfam" id="TIGR00544">
    <property type="entry name" value="lgt"/>
    <property type="match status" value="1"/>
</dbReference>
<name>A0A1H2S405_9RHOB</name>
<dbReference type="EMBL" id="FNOM01000001">
    <property type="protein sequence ID" value="SDW26258.1"/>
    <property type="molecule type" value="Genomic_DNA"/>
</dbReference>
<dbReference type="RefSeq" id="WP_092884996.1">
    <property type="nucleotide sequence ID" value="NZ_CP061498.1"/>
</dbReference>